<name>A0A0G4MY13_VERLO</name>
<proteinExistence type="predicted"/>
<dbReference type="EMBL" id="CVQH01025769">
    <property type="protein sequence ID" value="CRK39019.1"/>
    <property type="molecule type" value="Genomic_DNA"/>
</dbReference>
<evidence type="ECO:0000313" key="2">
    <source>
        <dbReference type="EMBL" id="CRK39019.1"/>
    </source>
</evidence>
<accession>A0A0G4MY13</accession>
<sequence>MGSVFAVGTDLRRRREQAHAPGARLPVHRHERQDGHPDGELELDHRQDGARL</sequence>
<evidence type="ECO:0000256" key="1">
    <source>
        <dbReference type="SAM" id="MobiDB-lite"/>
    </source>
</evidence>
<protein>
    <submittedName>
        <fullName evidence="2">Uncharacterized protein</fullName>
    </submittedName>
</protein>
<dbReference type="Proteomes" id="UP000044602">
    <property type="component" value="Unassembled WGS sequence"/>
</dbReference>
<organism evidence="2 3">
    <name type="scientific">Verticillium longisporum</name>
    <name type="common">Verticillium dahliae var. longisporum</name>
    <dbReference type="NCBI Taxonomy" id="100787"/>
    <lineage>
        <taxon>Eukaryota</taxon>
        <taxon>Fungi</taxon>
        <taxon>Dikarya</taxon>
        <taxon>Ascomycota</taxon>
        <taxon>Pezizomycotina</taxon>
        <taxon>Sordariomycetes</taxon>
        <taxon>Hypocreomycetidae</taxon>
        <taxon>Glomerellales</taxon>
        <taxon>Plectosphaerellaceae</taxon>
        <taxon>Verticillium</taxon>
    </lineage>
</organism>
<keyword evidence="3" id="KW-1185">Reference proteome</keyword>
<evidence type="ECO:0000313" key="3">
    <source>
        <dbReference type="Proteomes" id="UP000044602"/>
    </source>
</evidence>
<feature type="region of interest" description="Disordered" evidence="1">
    <location>
        <begin position="1"/>
        <end position="52"/>
    </location>
</feature>
<feature type="compositionally biased region" description="Basic and acidic residues" evidence="1">
    <location>
        <begin position="31"/>
        <end position="52"/>
    </location>
</feature>
<reference evidence="2 3" key="1">
    <citation type="submission" date="2015-05" db="EMBL/GenBank/DDBJ databases">
        <authorList>
            <person name="Wang D.B."/>
            <person name="Wang M."/>
        </authorList>
    </citation>
    <scope>NUCLEOTIDE SEQUENCE [LARGE SCALE GENOMIC DNA]</scope>
    <source>
        <strain evidence="2">VL1</strain>
    </source>
</reference>
<dbReference type="AlphaFoldDB" id="A0A0G4MY13"/>
<gene>
    <name evidence="2" type="ORF">BN1708_020600</name>
</gene>